<feature type="domain" description="ER-bound oxygenase mpaB/mpaB'/Rubber oxygenase catalytic" evidence="1">
    <location>
        <begin position="32"/>
        <end position="261"/>
    </location>
</feature>
<sequence>MTATTSRPQFDAPARTIREVDYGFFGPGSPTWKVWTAPTALIGFQRAVTLEHFDPDLTAAVADVGGIYSDPRGRLDHTFAYFLIAAVADSRMAIEASEHLMRVHAKATGIEPISGNRYSANNPDSQLWIHVTGWHSVLKCYEMYGPGPLSAAEERRYWAECVIAAELQTCKPSDVPTSRAEVRDYFAQVRPRLCSSERARQGMHYLLFTPSEKGMKLWAGSRLVAPAAIATLPEWMRVTGGFDQAAVLDAAYPPAVRAAMSALKSDRLKLAVARHGIGQMTGRLLAEHMRAGVPVNPVTVTPQQAKALYGRKSSSSA</sequence>
<dbReference type="InterPro" id="IPR018713">
    <property type="entry name" value="MPAB/Lcp_cat_dom"/>
</dbReference>
<dbReference type="Proteomes" id="UP000683310">
    <property type="component" value="Chromosome"/>
</dbReference>
<dbReference type="PANTHER" id="PTHR36151">
    <property type="entry name" value="BLR2777 PROTEIN"/>
    <property type="match status" value="1"/>
</dbReference>
<organism evidence="2 3">
    <name type="scientific">Nocardia tengchongensis</name>
    <dbReference type="NCBI Taxonomy" id="2055889"/>
    <lineage>
        <taxon>Bacteria</taxon>
        <taxon>Bacillati</taxon>
        <taxon>Actinomycetota</taxon>
        <taxon>Actinomycetes</taxon>
        <taxon>Mycobacteriales</taxon>
        <taxon>Nocardiaceae</taxon>
        <taxon>Nocardia</taxon>
    </lineage>
</organism>
<accession>A0ABX8CQU3</accession>
<evidence type="ECO:0000259" key="1">
    <source>
        <dbReference type="Pfam" id="PF09995"/>
    </source>
</evidence>
<name>A0ABX8CQU3_9NOCA</name>
<proteinExistence type="predicted"/>
<evidence type="ECO:0000313" key="3">
    <source>
        <dbReference type="Proteomes" id="UP000683310"/>
    </source>
</evidence>
<dbReference type="EMBL" id="CP074371">
    <property type="protein sequence ID" value="QVI22277.1"/>
    <property type="molecule type" value="Genomic_DNA"/>
</dbReference>
<evidence type="ECO:0000313" key="2">
    <source>
        <dbReference type="EMBL" id="QVI22277.1"/>
    </source>
</evidence>
<keyword evidence="3" id="KW-1185">Reference proteome</keyword>
<gene>
    <name evidence="2" type="ORF">KHQ06_04025</name>
</gene>
<reference evidence="2 3" key="1">
    <citation type="submission" date="2021-04" db="EMBL/GenBank/DDBJ databases">
        <title>Nocardia tengchongensis.</title>
        <authorList>
            <person name="Zhuang k."/>
            <person name="Ran Y."/>
            <person name="Li W."/>
        </authorList>
    </citation>
    <scope>NUCLEOTIDE SEQUENCE [LARGE SCALE GENOMIC DNA]</scope>
    <source>
        <strain evidence="2 3">CFH S0057</strain>
    </source>
</reference>
<protein>
    <submittedName>
        <fullName evidence="2">DUF2236 domain-containing protein</fullName>
    </submittedName>
</protein>
<dbReference type="PANTHER" id="PTHR36151:SF3">
    <property type="entry name" value="ER-BOUND OXYGENASE MPAB_MPAB'_RUBBER OXYGENASE CATALYTIC DOMAIN-CONTAINING PROTEIN"/>
    <property type="match status" value="1"/>
</dbReference>
<dbReference type="Pfam" id="PF09995">
    <property type="entry name" value="MPAB_Lcp_cat"/>
    <property type="match status" value="1"/>
</dbReference>